<proteinExistence type="predicted"/>
<evidence type="ECO:0000313" key="3">
    <source>
        <dbReference type="Proteomes" id="UP001271591"/>
    </source>
</evidence>
<protein>
    <recommendedName>
        <fullName evidence="4">Toxin ArtA</fullName>
    </recommendedName>
</protein>
<dbReference type="AlphaFoldDB" id="A0AAP6EBN4"/>
<gene>
    <name evidence="2" type="ORF">R8G00_30310</name>
</gene>
<evidence type="ECO:0000256" key="1">
    <source>
        <dbReference type="SAM" id="Phobius"/>
    </source>
</evidence>
<keyword evidence="1" id="KW-1133">Transmembrane helix</keyword>
<organism evidence="2 3">
    <name type="scientific">Escherichia coli</name>
    <dbReference type="NCBI Taxonomy" id="562"/>
    <lineage>
        <taxon>Bacteria</taxon>
        <taxon>Pseudomonadati</taxon>
        <taxon>Pseudomonadota</taxon>
        <taxon>Gammaproteobacteria</taxon>
        <taxon>Enterobacterales</taxon>
        <taxon>Enterobacteriaceae</taxon>
        <taxon>Escherichia</taxon>
    </lineage>
</organism>
<comment type="caution">
    <text evidence="2">The sequence shown here is derived from an EMBL/GenBank/DDBJ whole genome shotgun (WGS) entry which is preliminary data.</text>
</comment>
<name>A0AAP6EBN4_ECOLX</name>
<dbReference type="RefSeq" id="WP_044192739.1">
    <property type="nucleotide sequence ID" value="NZ_JADZIL010000026.1"/>
</dbReference>
<feature type="transmembrane region" description="Helical" evidence="1">
    <location>
        <begin position="42"/>
        <end position="69"/>
    </location>
</feature>
<accession>A0AAP6EBN4</accession>
<sequence length="105" mass="11830">MIINREKFEIIRKIIHDTLLGNIALVVIALMSPVLLDKIAEPFNIIIASAMSISFIFILCWLASSIWLYAGELAKNKSLRCTLFILWALSAEGSIILTARDIILW</sequence>
<evidence type="ECO:0000313" key="2">
    <source>
        <dbReference type="EMBL" id="MDW9353701.1"/>
    </source>
</evidence>
<feature type="transmembrane region" description="Helical" evidence="1">
    <location>
        <begin position="20"/>
        <end position="36"/>
    </location>
</feature>
<feature type="transmembrane region" description="Helical" evidence="1">
    <location>
        <begin position="81"/>
        <end position="99"/>
    </location>
</feature>
<dbReference type="EMBL" id="JAWPMK010000007">
    <property type="protein sequence ID" value="MDW9353701.1"/>
    <property type="molecule type" value="Genomic_DNA"/>
</dbReference>
<dbReference type="Proteomes" id="UP001271591">
    <property type="component" value="Unassembled WGS sequence"/>
</dbReference>
<evidence type="ECO:0008006" key="4">
    <source>
        <dbReference type="Google" id="ProtNLM"/>
    </source>
</evidence>
<reference evidence="2" key="1">
    <citation type="submission" date="2023-10" db="EMBL/GenBank/DDBJ databases">
        <title>Draft Genome Sequence of a Shiga toxin-producing Escherichia coli strain from deer meat showing an IS-element integration in the B-subunit of the Shiga toxin Stx2b gene.</title>
        <authorList>
            <person name="Projahn M."/>
            <person name="Borowiak M."/>
        </authorList>
    </citation>
    <scope>NUCLEOTIDE SEQUENCE</scope>
    <source>
        <strain evidence="2">BfR-EC-18960</strain>
    </source>
</reference>
<keyword evidence="1" id="KW-0472">Membrane</keyword>
<keyword evidence="1" id="KW-0812">Transmembrane</keyword>